<feature type="compositionally biased region" description="Polar residues" evidence="1">
    <location>
        <begin position="231"/>
        <end position="242"/>
    </location>
</feature>
<dbReference type="RefSeq" id="WP_231441155.1">
    <property type="nucleotide sequence ID" value="NZ_JAJOMB010000005.1"/>
</dbReference>
<feature type="compositionally biased region" description="Low complexity" evidence="1">
    <location>
        <begin position="116"/>
        <end position="132"/>
    </location>
</feature>
<evidence type="ECO:0000313" key="3">
    <source>
        <dbReference type="Proteomes" id="UP001138997"/>
    </source>
</evidence>
<accession>A0A9X1STU1</accession>
<organism evidence="2 3">
    <name type="scientific">Kineosporia babensis</name>
    <dbReference type="NCBI Taxonomy" id="499548"/>
    <lineage>
        <taxon>Bacteria</taxon>
        <taxon>Bacillati</taxon>
        <taxon>Actinomycetota</taxon>
        <taxon>Actinomycetes</taxon>
        <taxon>Kineosporiales</taxon>
        <taxon>Kineosporiaceae</taxon>
        <taxon>Kineosporia</taxon>
    </lineage>
</organism>
<feature type="region of interest" description="Disordered" evidence="1">
    <location>
        <begin position="1"/>
        <end position="400"/>
    </location>
</feature>
<comment type="caution">
    <text evidence="2">The sequence shown here is derived from an EMBL/GenBank/DDBJ whole genome shotgun (WGS) entry which is preliminary data.</text>
</comment>
<dbReference type="EMBL" id="JAJOMB010000005">
    <property type="protein sequence ID" value="MCD5311696.1"/>
    <property type="molecule type" value="Genomic_DNA"/>
</dbReference>
<dbReference type="Proteomes" id="UP001138997">
    <property type="component" value="Unassembled WGS sequence"/>
</dbReference>
<dbReference type="AlphaFoldDB" id="A0A9X1STU1"/>
<name>A0A9X1STU1_9ACTN</name>
<feature type="compositionally biased region" description="Basic and acidic residues" evidence="1">
    <location>
        <begin position="284"/>
        <end position="294"/>
    </location>
</feature>
<gene>
    <name evidence="2" type="ORF">LR394_12365</name>
</gene>
<reference evidence="2" key="1">
    <citation type="submission" date="2021-11" db="EMBL/GenBank/DDBJ databases">
        <title>Streptomyces corallinus and Kineosporia corallina sp. nov., two new coral-derived marine actinobacteria.</title>
        <authorList>
            <person name="Buangrab K."/>
            <person name="Sutthacheep M."/>
            <person name="Yeemin T."/>
            <person name="Harunari E."/>
            <person name="Igarashi Y."/>
            <person name="Sripreechasak P."/>
            <person name="Kanchanasin P."/>
            <person name="Tanasupawat S."/>
            <person name="Phongsopitanun W."/>
        </authorList>
    </citation>
    <scope>NUCLEOTIDE SEQUENCE</scope>
    <source>
        <strain evidence="2">JCM 31032</strain>
    </source>
</reference>
<evidence type="ECO:0000313" key="2">
    <source>
        <dbReference type="EMBL" id="MCD5311696.1"/>
    </source>
</evidence>
<protein>
    <recommendedName>
        <fullName evidence="4">DUF4352 domain-containing protein</fullName>
    </recommendedName>
</protein>
<evidence type="ECO:0000256" key="1">
    <source>
        <dbReference type="SAM" id="MobiDB-lite"/>
    </source>
</evidence>
<feature type="compositionally biased region" description="Polar residues" evidence="1">
    <location>
        <begin position="272"/>
        <end position="283"/>
    </location>
</feature>
<feature type="compositionally biased region" description="Basic and acidic residues" evidence="1">
    <location>
        <begin position="67"/>
        <end position="79"/>
    </location>
</feature>
<sequence>MSNQNDYGRPPVAVTGPGGTSAPRNEPEELSSARPGAQPNGSGDAAWPPPVYRDVTGRPIPLAAGWERPDGERPRDHAHQRWAGAAAAMKDEAASLFAADTRQSGTDYEPPVSYPATAGGSAFFSGARQAASEQQTARAESGAQPVYPAAEKTRPETQPPPPPAVQPQASPYDDYPQTAPGGLRQPYTPFEDYQTGAQPQVQDWDDRDSQGYEGHPGGYQDDQYQDDRQTPGWQQVQPSQQLGGYANTGGYPAQDETRRADWSDATGPMQRRGQNPGYNNDYSNDARNKIRPWADDAPDVHQQQGWAPPAPQEPYEPDPYAASGPYYGGAPVESRTGGFPDPEREYDQIRQRGGRLLDSPGPDHYDRDEYDDYEAGHDGLPPQQRQAPGFPGNPPNGGKKVRRRIGYRRRAGAAVLIVAALAVGRFVSQFETDDFGQTRPFLLEGRLGSAVELRSAQITATEVDGSACVSAGFYGTFRSPGVFVVVPVKIVAKGKTANMEYAAIEDSEGRLYTTSTNGRSSFEAGTAQAGITRYATVAIEMPKDRVAGARLRIALNDLYLNQDDMTDIDLGITQKDVDGWVRNQETLAVTESSNFPPGQQPDDSTDEPLAACAGPVVPE</sequence>
<feature type="compositionally biased region" description="Basic and acidic residues" evidence="1">
    <location>
        <begin position="341"/>
        <end position="350"/>
    </location>
</feature>
<proteinExistence type="predicted"/>
<keyword evidence="3" id="KW-1185">Reference proteome</keyword>
<feature type="region of interest" description="Disordered" evidence="1">
    <location>
        <begin position="589"/>
        <end position="619"/>
    </location>
</feature>
<evidence type="ECO:0008006" key="4">
    <source>
        <dbReference type="Google" id="ProtNLM"/>
    </source>
</evidence>